<name>D6PSW5_9CAUD</name>
<keyword evidence="3" id="KW-1185">Reference proteome</keyword>
<dbReference type="RefSeq" id="YP_009168581.1">
    <property type="nucleotide sequence ID" value="NC_027990.1"/>
</dbReference>
<proteinExistence type="predicted"/>
<dbReference type="PROSITE" id="PS51257">
    <property type="entry name" value="PROKAR_LIPOPROTEIN"/>
    <property type="match status" value="1"/>
</dbReference>
<keyword evidence="1" id="KW-0812">Transmembrane</keyword>
<dbReference type="EMBL" id="GU967410">
    <property type="protein sequence ID" value="ADF83456.1"/>
    <property type="molecule type" value="Genomic_DNA"/>
</dbReference>
<accession>D6PSW5</accession>
<reference evidence="2 3" key="1">
    <citation type="journal article" date="2011" name="Arch. Virol.">
        <title>Complete nucleotide sequence of the temperate bacteriophage LBR48, a new member of the family Myoviridae.</title>
        <authorList>
            <person name="Jang S.H."/>
            <person name="Yoon B.H."/>
            <person name="Chang H.I."/>
        </authorList>
    </citation>
    <scope>NUCLEOTIDE SEQUENCE [LARGE SCALE GENOMIC DNA]</scope>
</reference>
<keyword evidence="1" id="KW-1133">Transmembrane helix</keyword>
<evidence type="ECO:0000313" key="2">
    <source>
        <dbReference type="EMBL" id="ADF83456.1"/>
    </source>
</evidence>
<organism evidence="2 3">
    <name type="scientific">Lactobacillus phage LBR48</name>
    <dbReference type="NCBI Taxonomy" id="755164"/>
    <lineage>
        <taxon>Viruses</taxon>
        <taxon>Duplodnaviria</taxon>
        <taxon>Heunggongvirae</taxon>
        <taxon>Uroviricota</taxon>
        <taxon>Caudoviricetes</taxon>
        <taxon>Anamdongvirus</taxon>
        <taxon>Anamdongvirus LBR48</taxon>
    </lineage>
</organism>
<evidence type="ECO:0000256" key="1">
    <source>
        <dbReference type="SAM" id="Phobius"/>
    </source>
</evidence>
<protein>
    <submittedName>
        <fullName evidence="2">Uncharacterized protein</fullName>
    </submittedName>
</protein>
<feature type="transmembrane region" description="Helical" evidence="1">
    <location>
        <begin position="9"/>
        <end position="26"/>
    </location>
</feature>
<dbReference type="GeneID" id="26040529"/>
<sequence>MWRRSFKNLIVGLMALAVGILIGWVACLW</sequence>
<evidence type="ECO:0000313" key="3">
    <source>
        <dbReference type="Proteomes" id="UP000002375"/>
    </source>
</evidence>
<keyword evidence="1" id="KW-0472">Membrane</keyword>
<dbReference type="KEGG" id="vg:26040529"/>
<dbReference type="Proteomes" id="UP000002375">
    <property type="component" value="Segment"/>
</dbReference>